<name>A0ABQ9F3D5_TEGGR</name>
<comment type="caution">
    <text evidence="5">The sequence shown here is derived from an EMBL/GenBank/DDBJ whole genome shotgun (WGS) entry which is preliminary data.</text>
</comment>
<feature type="transmembrane region" description="Helical" evidence="3">
    <location>
        <begin position="430"/>
        <end position="450"/>
    </location>
</feature>
<dbReference type="PANTHER" id="PTHR23317:SF26">
    <property type="entry name" value="ZIZIMIN, ISOFORM K"/>
    <property type="match status" value="1"/>
</dbReference>
<sequence>MHFKCTLKVELYKHSMSNTTRPTSVDILASCNALITPAPSDEDDTITIPATDGITAIPAILSTDVGTLPEGHSCLVFLSFISGIPAIPAILSTDVVHYLKALLSGIPAIPPILSTDVVHYLKALLSGFLSFIPGITAIPAILSSDVTEVPSGNVPHLLDKIAGIAVNPGIKDKNQTGSAFRNGVERGGGDTASISSKTTSTILLKYQRLDIVEIKDILVCFLYVIKHLPDDILLGWFNNSSEYDIIDFFSLLELCMKNFRYHGRKKIHDLSVIGDSRKALTMPAGRRSMPASLGMGSRTLSQCSDIFTDSPSVAVSSSSDGAGVMRALQEANMSTEVGLVVLDILCLYSSTFKKTLEHKDGDNTLMRKVFDLQLQFLQTSQSEHLQSHVFAAWRSFIRKYVTEDGCVFCDKIKTAASSFSFQNFHENSKWLMIIIFIYHFIYSHFPSALFKGNASLCGSLCYESKLLKCCNSKLTSTRKSACALLYLLMRSNFEFAKKKGFTRVHLQITVLVLTILVFFPPFVIISVSQLIGDVVGLSNSRFQESLAMINSYASSDKAMQEETTDFYVARRFFGGAKVEMRTKLTGLYRYNNSLVNNADFNTSCCKVFSHCISHLRNMGNIWCIRTVSSGELAGCCNVYNHVDVYDVITVNRGKSGFPAEVKDLTKKIRTVLMATSQMKEHENDPEMLIDLQYSLAKSYASTPELRKTWLDSMAKIHNRYGNYSEAAHCYIHIAALVAEYLKRRGKKKTSKLHLGKFCYISGSLLQHVNHFVDVESTQT</sequence>
<dbReference type="PANTHER" id="PTHR23317">
    <property type="entry name" value="DEDICATOR OF CYTOKINESIS DOCK"/>
    <property type="match status" value="1"/>
</dbReference>
<proteinExistence type="inferred from homology"/>
<dbReference type="Gene3D" id="1.25.40.410">
    <property type="match status" value="1"/>
</dbReference>
<protein>
    <recommendedName>
        <fullName evidence="4">DOCKER domain-containing protein</fullName>
    </recommendedName>
</protein>
<keyword evidence="3" id="KW-0812">Transmembrane</keyword>
<dbReference type="InterPro" id="IPR046769">
    <property type="entry name" value="DOCKER_Lobe_A"/>
</dbReference>
<evidence type="ECO:0000259" key="4">
    <source>
        <dbReference type="PROSITE" id="PS51651"/>
    </source>
</evidence>
<gene>
    <name evidence="5" type="ORF">KUTeg_011943</name>
</gene>
<evidence type="ECO:0000256" key="2">
    <source>
        <dbReference type="PROSITE-ProRule" id="PRU00984"/>
    </source>
</evidence>
<reference evidence="5 6" key="1">
    <citation type="submission" date="2022-12" db="EMBL/GenBank/DDBJ databases">
        <title>Chromosome-level genome of Tegillarca granosa.</title>
        <authorList>
            <person name="Kim J."/>
        </authorList>
    </citation>
    <scope>NUCLEOTIDE SEQUENCE [LARGE SCALE GENOMIC DNA]</scope>
    <source>
        <strain evidence="5">Teg-2019</strain>
        <tissue evidence="5">Adductor muscle</tissue>
    </source>
</reference>
<keyword evidence="3" id="KW-1133">Transmembrane helix</keyword>
<dbReference type="InterPro" id="IPR026791">
    <property type="entry name" value="DOCK"/>
</dbReference>
<dbReference type="EMBL" id="JARBDR010000640">
    <property type="protein sequence ID" value="KAJ8310078.1"/>
    <property type="molecule type" value="Genomic_DNA"/>
</dbReference>
<dbReference type="Pfam" id="PF06920">
    <property type="entry name" value="DHR-2_Lobe_A"/>
    <property type="match status" value="1"/>
</dbReference>
<evidence type="ECO:0000256" key="1">
    <source>
        <dbReference type="ARBA" id="ARBA00022658"/>
    </source>
</evidence>
<feature type="transmembrane region" description="Helical" evidence="3">
    <location>
        <begin position="508"/>
        <end position="531"/>
    </location>
</feature>
<feature type="domain" description="DOCKER" evidence="4">
    <location>
        <begin position="697"/>
        <end position="779"/>
    </location>
</feature>
<evidence type="ECO:0000313" key="6">
    <source>
        <dbReference type="Proteomes" id="UP001217089"/>
    </source>
</evidence>
<evidence type="ECO:0000313" key="5">
    <source>
        <dbReference type="EMBL" id="KAJ8310078.1"/>
    </source>
</evidence>
<comment type="similarity">
    <text evidence="2">Belongs to the DOCK family.</text>
</comment>
<dbReference type="InterPro" id="IPR027357">
    <property type="entry name" value="DOCKER_dom"/>
</dbReference>
<accession>A0ABQ9F3D5</accession>
<keyword evidence="6" id="KW-1185">Reference proteome</keyword>
<organism evidence="5 6">
    <name type="scientific">Tegillarca granosa</name>
    <name type="common">Malaysian cockle</name>
    <name type="synonym">Anadara granosa</name>
    <dbReference type="NCBI Taxonomy" id="220873"/>
    <lineage>
        <taxon>Eukaryota</taxon>
        <taxon>Metazoa</taxon>
        <taxon>Spiralia</taxon>
        <taxon>Lophotrochozoa</taxon>
        <taxon>Mollusca</taxon>
        <taxon>Bivalvia</taxon>
        <taxon>Autobranchia</taxon>
        <taxon>Pteriomorphia</taxon>
        <taxon>Arcoida</taxon>
        <taxon>Arcoidea</taxon>
        <taxon>Arcidae</taxon>
        <taxon>Tegillarca</taxon>
    </lineage>
</organism>
<keyword evidence="3" id="KW-0472">Membrane</keyword>
<dbReference type="InterPro" id="IPR043161">
    <property type="entry name" value="DOCK_C_lobe_A"/>
</dbReference>
<dbReference type="Proteomes" id="UP001217089">
    <property type="component" value="Unassembled WGS sequence"/>
</dbReference>
<dbReference type="PROSITE" id="PS51651">
    <property type="entry name" value="DOCKER"/>
    <property type="match status" value="1"/>
</dbReference>
<evidence type="ECO:0000256" key="3">
    <source>
        <dbReference type="SAM" id="Phobius"/>
    </source>
</evidence>
<keyword evidence="1" id="KW-0344">Guanine-nucleotide releasing factor</keyword>